<dbReference type="HOGENOM" id="CLU_001265_0_5_1"/>
<dbReference type="RefSeq" id="XP_016213809.1">
    <property type="nucleotide sequence ID" value="XM_016358191.1"/>
</dbReference>
<comment type="similarity">
    <text evidence="6">Belongs to the major facilitator superfamily. Allantoate permease family.</text>
</comment>
<dbReference type="FunFam" id="1.20.1250.20:FF:000064">
    <property type="entry name" value="MFS allantoate transporter"/>
    <property type="match status" value="1"/>
</dbReference>
<dbReference type="InterPro" id="IPR020846">
    <property type="entry name" value="MFS_dom"/>
</dbReference>
<evidence type="ECO:0000256" key="1">
    <source>
        <dbReference type="ARBA" id="ARBA00004141"/>
    </source>
</evidence>
<dbReference type="InterPro" id="IPR011701">
    <property type="entry name" value="MFS"/>
</dbReference>
<keyword evidence="4 7" id="KW-1133">Transmembrane helix</keyword>
<dbReference type="FunCoup" id="A0A0D2ABM5">
    <property type="interactions" value="143"/>
</dbReference>
<feature type="transmembrane region" description="Helical" evidence="7">
    <location>
        <begin position="177"/>
        <end position="196"/>
    </location>
</feature>
<evidence type="ECO:0000256" key="5">
    <source>
        <dbReference type="ARBA" id="ARBA00023136"/>
    </source>
</evidence>
<feature type="transmembrane region" description="Helical" evidence="7">
    <location>
        <begin position="312"/>
        <end position="332"/>
    </location>
</feature>
<dbReference type="VEuPathDB" id="FungiDB:PV09_04777"/>
<keyword evidence="2" id="KW-0813">Transport</keyword>
<feature type="transmembrane region" description="Helical" evidence="7">
    <location>
        <begin position="86"/>
        <end position="109"/>
    </location>
</feature>
<dbReference type="Gene3D" id="1.20.1250.20">
    <property type="entry name" value="MFS general substrate transporter like domains"/>
    <property type="match status" value="1"/>
</dbReference>
<evidence type="ECO:0000256" key="3">
    <source>
        <dbReference type="ARBA" id="ARBA00022692"/>
    </source>
</evidence>
<evidence type="ECO:0000256" key="4">
    <source>
        <dbReference type="ARBA" id="ARBA00022989"/>
    </source>
</evidence>
<feature type="transmembrane region" description="Helical" evidence="7">
    <location>
        <begin position="402"/>
        <end position="422"/>
    </location>
</feature>
<dbReference type="GO" id="GO:0016020">
    <property type="term" value="C:membrane"/>
    <property type="evidence" value="ECO:0007669"/>
    <property type="project" value="UniProtKB-SubCell"/>
</dbReference>
<comment type="subcellular location">
    <subcellularLocation>
        <location evidence="1">Membrane</location>
        <topology evidence="1">Multi-pass membrane protein</topology>
    </subcellularLocation>
</comment>
<keyword evidence="3 7" id="KW-0812">Transmembrane</keyword>
<proteinExistence type="inferred from homology"/>
<feature type="transmembrane region" description="Helical" evidence="7">
    <location>
        <begin position="208"/>
        <end position="228"/>
    </location>
</feature>
<dbReference type="Pfam" id="PF07690">
    <property type="entry name" value="MFS_1"/>
    <property type="match status" value="1"/>
</dbReference>
<feature type="transmembrane region" description="Helical" evidence="7">
    <location>
        <begin position="45"/>
        <end position="62"/>
    </location>
</feature>
<feature type="transmembrane region" description="Helical" evidence="7">
    <location>
        <begin position="116"/>
        <end position="139"/>
    </location>
</feature>
<dbReference type="Proteomes" id="UP000053259">
    <property type="component" value="Unassembled WGS sequence"/>
</dbReference>
<dbReference type="GO" id="GO:0022857">
    <property type="term" value="F:transmembrane transporter activity"/>
    <property type="evidence" value="ECO:0007669"/>
    <property type="project" value="InterPro"/>
</dbReference>
<dbReference type="InParanoid" id="A0A0D2ABM5"/>
<dbReference type="InterPro" id="IPR036259">
    <property type="entry name" value="MFS_trans_sf"/>
</dbReference>
<dbReference type="PANTHER" id="PTHR43791">
    <property type="entry name" value="PERMEASE-RELATED"/>
    <property type="match status" value="1"/>
</dbReference>
<evidence type="ECO:0000256" key="7">
    <source>
        <dbReference type="SAM" id="Phobius"/>
    </source>
</evidence>
<accession>A0A0D2ABM5</accession>
<dbReference type="SUPFAM" id="SSF103473">
    <property type="entry name" value="MFS general substrate transporter"/>
    <property type="match status" value="1"/>
</dbReference>
<protein>
    <recommendedName>
        <fullName evidence="8">Major facilitator superfamily (MFS) profile domain-containing protein</fullName>
    </recommendedName>
</protein>
<dbReference type="EMBL" id="KN847542">
    <property type="protein sequence ID" value="KIW03940.1"/>
    <property type="molecule type" value="Genomic_DNA"/>
</dbReference>
<dbReference type="PANTHER" id="PTHR43791:SF103">
    <property type="entry name" value="MAJOR FACILITATOR SUPERFAMILY (MFS) PROFILE DOMAIN-CONTAINING PROTEIN-RELATED"/>
    <property type="match status" value="1"/>
</dbReference>
<evidence type="ECO:0000313" key="10">
    <source>
        <dbReference type="Proteomes" id="UP000053259"/>
    </source>
</evidence>
<gene>
    <name evidence="9" type="ORF">PV09_04777</name>
</gene>
<evidence type="ECO:0000259" key="8">
    <source>
        <dbReference type="PROSITE" id="PS50850"/>
    </source>
</evidence>
<feature type="transmembrane region" description="Helical" evidence="7">
    <location>
        <begin position="434"/>
        <end position="455"/>
    </location>
</feature>
<feature type="domain" description="Major facilitator superfamily (MFS) profile" evidence="8">
    <location>
        <begin position="49"/>
        <end position="462"/>
    </location>
</feature>
<feature type="transmembrane region" description="Helical" evidence="7">
    <location>
        <begin position="344"/>
        <end position="364"/>
    </location>
</feature>
<dbReference type="GeneID" id="27312750"/>
<feature type="transmembrane region" description="Helical" evidence="7">
    <location>
        <begin position="145"/>
        <end position="165"/>
    </location>
</feature>
<evidence type="ECO:0000313" key="9">
    <source>
        <dbReference type="EMBL" id="KIW03940.1"/>
    </source>
</evidence>
<dbReference type="OrthoDB" id="6730379at2759"/>
<keyword evidence="10" id="KW-1185">Reference proteome</keyword>
<evidence type="ECO:0000256" key="6">
    <source>
        <dbReference type="ARBA" id="ARBA00037968"/>
    </source>
</evidence>
<reference evidence="9 10" key="1">
    <citation type="submission" date="2015-01" db="EMBL/GenBank/DDBJ databases">
        <title>The Genome Sequence of Ochroconis gallopava CBS43764.</title>
        <authorList>
            <consortium name="The Broad Institute Genomics Platform"/>
            <person name="Cuomo C."/>
            <person name="de Hoog S."/>
            <person name="Gorbushina A."/>
            <person name="Stielow B."/>
            <person name="Teixiera M."/>
            <person name="Abouelleil A."/>
            <person name="Chapman S.B."/>
            <person name="Priest M."/>
            <person name="Young S.K."/>
            <person name="Wortman J."/>
            <person name="Nusbaum C."/>
            <person name="Birren B."/>
        </authorList>
    </citation>
    <scope>NUCLEOTIDE SEQUENCE [LARGE SCALE GENOMIC DNA]</scope>
    <source>
        <strain evidence="9 10">CBS 43764</strain>
    </source>
</reference>
<sequence>MEKVADINEKSAECAGTVISNQISRGHGVVDHITPEEDAATRRRLDIVLMPLLGFCYMLQFLDKSTLNYSTLLGLLEDTKLVGSEFSWVAGIFYFGYLFWSFPASYLMVRCPIGKYLSVSVIIWGAVLMCHAAVSNFAGLMVARFLLGVSEASVAPGFSLIMAMFYRRKEQPLRHGLWFVGNSMANFIGGLLAYAIGTAGADIAPWRLLVLVFGGITVAWGVLMIFVLPDSIAQAKFLSPRQKDVALFRVAENNTGIKTNKFQKSQTLQALIDPQAWLIFFWSFVVNLPNGGLTAFGSLVIAGFGYKGLDALLLQMPGGATQLVFVLLACYLPSKFKNIRLNIMFFLNLISLVGMAMVYAIPASHKGARLGGYCLCTVFAANMPLALSLISSNVAGTTKKTTVNAMMFIAYCAGNIAGPQFYKSREAPSYPTGIKSSLTGFSLAAFFLIALRLYLPWANYRKEKSEGRASDRVFNPQENMEEYLADTTDWERPGFRYVY</sequence>
<evidence type="ECO:0000256" key="2">
    <source>
        <dbReference type="ARBA" id="ARBA00022448"/>
    </source>
</evidence>
<name>A0A0D2ABM5_9PEZI</name>
<dbReference type="PROSITE" id="PS50850">
    <property type="entry name" value="MFS"/>
    <property type="match status" value="1"/>
</dbReference>
<dbReference type="AlphaFoldDB" id="A0A0D2ABM5"/>
<feature type="transmembrane region" description="Helical" evidence="7">
    <location>
        <begin position="370"/>
        <end position="390"/>
    </location>
</feature>
<feature type="transmembrane region" description="Helical" evidence="7">
    <location>
        <begin position="276"/>
        <end position="306"/>
    </location>
</feature>
<organism evidence="9 10">
    <name type="scientific">Verruconis gallopava</name>
    <dbReference type="NCBI Taxonomy" id="253628"/>
    <lineage>
        <taxon>Eukaryota</taxon>
        <taxon>Fungi</taxon>
        <taxon>Dikarya</taxon>
        <taxon>Ascomycota</taxon>
        <taxon>Pezizomycotina</taxon>
        <taxon>Dothideomycetes</taxon>
        <taxon>Pleosporomycetidae</taxon>
        <taxon>Venturiales</taxon>
        <taxon>Sympoventuriaceae</taxon>
        <taxon>Verruconis</taxon>
    </lineage>
</organism>
<keyword evidence="5 7" id="KW-0472">Membrane</keyword>